<evidence type="ECO:0000313" key="1">
    <source>
        <dbReference type="EMBL" id="KAG0502450.1"/>
    </source>
</evidence>
<dbReference type="GO" id="GO:0035267">
    <property type="term" value="C:NuA4 histone acetyltransferase complex"/>
    <property type="evidence" value="ECO:0007669"/>
    <property type="project" value="InterPro"/>
</dbReference>
<organism evidence="1 2">
    <name type="scientific">Vanilla planifolia</name>
    <name type="common">Vanilla</name>
    <dbReference type="NCBI Taxonomy" id="51239"/>
    <lineage>
        <taxon>Eukaryota</taxon>
        <taxon>Viridiplantae</taxon>
        <taxon>Streptophyta</taxon>
        <taxon>Embryophyta</taxon>
        <taxon>Tracheophyta</taxon>
        <taxon>Spermatophyta</taxon>
        <taxon>Magnoliopsida</taxon>
        <taxon>Liliopsida</taxon>
        <taxon>Asparagales</taxon>
        <taxon>Orchidaceae</taxon>
        <taxon>Vanilloideae</taxon>
        <taxon>Vanilleae</taxon>
        <taxon>Vanilla</taxon>
    </lineage>
</organism>
<dbReference type="EMBL" id="JADCNM010000001">
    <property type="protein sequence ID" value="KAG0502450.1"/>
    <property type="molecule type" value="Genomic_DNA"/>
</dbReference>
<sequence>MDTRQIFPFLITEVDSMGGVIDFGVSLDIKTSPHRAAITKAQEELRSVQPISLQSTSFTDQPVENGLKRSFGIGFLTSWNSAESNGHHGGFHLSRTLTLQIILEEAVQAVLSKKDHESAVLSEARIIEANLKRAAALSKSSLSTEKRHKCHWDYVLEEKHGWLNDFIQVLKTMDSFFSLGIQSYRSDGPGASAFLRGMKVKQGLALCEEHLKGIFIQATTSTKKKKLQQRLYTQTFMKEVTIHHMDLYPVGKSLTNLYLVLASGHQAQLILRDLMEKRSESQPFEPNGNPGFYGQHVCQAKFMKHADCNEQTALAGGTILSPVASDE</sequence>
<name>A0A835VMF9_VANPL</name>
<dbReference type="PANTHER" id="PTHR46774:SF3">
    <property type="entry name" value="CHROMATIN MODIFICATION-RELATED PROTEIN EAF1 A-RELATED"/>
    <property type="match status" value="1"/>
</dbReference>
<gene>
    <name evidence="1" type="ORF">HPP92_002522</name>
</gene>
<dbReference type="AlphaFoldDB" id="A0A835VMF9"/>
<evidence type="ECO:0000313" key="2">
    <source>
        <dbReference type="Proteomes" id="UP000639772"/>
    </source>
</evidence>
<comment type="caution">
    <text evidence="1">The sequence shown here is derived from an EMBL/GenBank/DDBJ whole genome shotgun (WGS) entry which is preliminary data.</text>
</comment>
<dbReference type="PANTHER" id="PTHR46774">
    <property type="entry name" value="CHROMATIN MODIFICATION-RELATED PROTEIN EAF1 A-RELATED"/>
    <property type="match status" value="1"/>
</dbReference>
<dbReference type="InterPro" id="IPR044798">
    <property type="entry name" value="EAF1A/B"/>
</dbReference>
<reference evidence="1 2" key="1">
    <citation type="journal article" date="2020" name="Nat. Food">
        <title>A phased Vanilla planifolia genome enables genetic improvement of flavour and production.</title>
        <authorList>
            <person name="Hasing T."/>
            <person name="Tang H."/>
            <person name="Brym M."/>
            <person name="Khazi F."/>
            <person name="Huang T."/>
            <person name="Chambers A.H."/>
        </authorList>
    </citation>
    <scope>NUCLEOTIDE SEQUENCE [LARGE SCALE GENOMIC DNA]</scope>
    <source>
        <tissue evidence="1">Leaf</tissue>
    </source>
</reference>
<protein>
    <submittedName>
        <fullName evidence="1">Uncharacterized protein</fullName>
    </submittedName>
</protein>
<dbReference type="Proteomes" id="UP000639772">
    <property type="component" value="Chromosome 1"/>
</dbReference>
<proteinExistence type="predicted"/>
<dbReference type="OrthoDB" id="1725792at2759"/>
<accession>A0A835VMF9</accession>